<organism evidence="6">
    <name type="scientific">Aphanomyces astaci</name>
    <name type="common">Crayfish plague agent</name>
    <dbReference type="NCBI Taxonomy" id="112090"/>
    <lineage>
        <taxon>Eukaryota</taxon>
        <taxon>Sar</taxon>
        <taxon>Stramenopiles</taxon>
        <taxon>Oomycota</taxon>
        <taxon>Saprolegniomycetes</taxon>
        <taxon>Saprolegniales</taxon>
        <taxon>Verrucalvaceae</taxon>
        <taxon>Aphanomyces</taxon>
    </lineage>
</organism>
<dbReference type="Pfam" id="PF00249">
    <property type="entry name" value="Myb_DNA-binding"/>
    <property type="match status" value="3"/>
</dbReference>
<dbReference type="InterPro" id="IPR001005">
    <property type="entry name" value="SANT/Myb"/>
</dbReference>
<dbReference type="VEuPathDB" id="FungiDB:H257_07446"/>
<dbReference type="InterPro" id="IPR050560">
    <property type="entry name" value="MYB_TF"/>
</dbReference>
<dbReference type="PROSITE" id="PS51294">
    <property type="entry name" value="HTH_MYB"/>
    <property type="match status" value="3"/>
</dbReference>
<keyword evidence="1" id="KW-0677">Repeat</keyword>
<dbReference type="InterPro" id="IPR009057">
    <property type="entry name" value="Homeodomain-like_sf"/>
</dbReference>
<dbReference type="GO" id="GO:0000981">
    <property type="term" value="F:DNA-binding transcription factor activity, RNA polymerase II-specific"/>
    <property type="evidence" value="ECO:0007669"/>
    <property type="project" value="TreeGrafter"/>
</dbReference>
<dbReference type="RefSeq" id="XP_009831276.1">
    <property type="nucleotide sequence ID" value="XM_009832974.1"/>
</dbReference>
<dbReference type="STRING" id="112090.W4GI90"/>
<dbReference type="PANTHER" id="PTHR45614:SF25">
    <property type="entry name" value="MYB PROTEIN"/>
    <property type="match status" value="1"/>
</dbReference>
<dbReference type="SUPFAM" id="SSF46689">
    <property type="entry name" value="Homeodomain-like"/>
    <property type="match status" value="3"/>
</dbReference>
<feature type="domain" description="HTH myb-type" evidence="5">
    <location>
        <begin position="57"/>
        <end position="103"/>
    </location>
</feature>
<keyword evidence="2" id="KW-0238">DNA-binding</keyword>
<dbReference type="PANTHER" id="PTHR45614">
    <property type="entry name" value="MYB PROTEIN-RELATED"/>
    <property type="match status" value="1"/>
</dbReference>
<dbReference type="OrthoDB" id="2143914at2759"/>
<sequence length="249" mass="28236">MAPTAQWTPIEDQTLRDYVYLHGGKQWRGVLHLFGSSKTIRDCQHRWKLLSQKSMGKQPWTDAEDQAMMSLVRGLGPHKWGVIASYLPGRSGKQCRERWCNQLNPSICKAAWTPEEDKLLVALQVEHGNRWSLIAEKLPGRTDNAVKNHWHASVKKAKISNLVPTPQTSPPSPKKSPSRHPSGSSLPFVESDIWNLQDLDLSTASCWMDTDFIWDNVMHTAEEPDDADAYQHVEWLQSVDIFPSNVEGC</sequence>
<reference evidence="6" key="1">
    <citation type="submission" date="2013-12" db="EMBL/GenBank/DDBJ databases">
        <title>The Genome Sequence of Aphanomyces astaci APO3.</title>
        <authorList>
            <consortium name="The Broad Institute Genomics Platform"/>
            <person name="Russ C."/>
            <person name="Tyler B."/>
            <person name="van West P."/>
            <person name="Dieguez-Uribeondo J."/>
            <person name="Young S.K."/>
            <person name="Zeng Q."/>
            <person name="Gargeya S."/>
            <person name="Fitzgerald M."/>
            <person name="Abouelleil A."/>
            <person name="Alvarado L."/>
            <person name="Chapman S.B."/>
            <person name="Gainer-Dewar J."/>
            <person name="Goldberg J."/>
            <person name="Griggs A."/>
            <person name="Gujja S."/>
            <person name="Hansen M."/>
            <person name="Howarth C."/>
            <person name="Imamovic A."/>
            <person name="Ireland A."/>
            <person name="Larimer J."/>
            <person name="McCowan C."/>
            <person name="Murphy C."/>
            <person name="Pearson M."/>
            <person name="Poon T.W."/>
            <person name="Priest M."/>
            <person name="Roberts A."/>
            <person name="Saif S."/>
            <person name="Shea T."/>
            <person name="Sykes S."/>
            <person name="Wortman J."/>
            <person name="Nusbaum C."/>
            <person name="Birren B."/>
        </authorList>
    </citation>
    <scope>NUCLEOTIDE SEQUENCE [LARGE SCALE GENOMIC DNA]</scope>
    <source>
        <strain evidence="6">APO3</strain>
    </source>
</reference>
<evidence type="ECO:0000256" key="3">
    <source>
        <dbReference type="SAM" id="MobiDB-lite"/>
    </source>
</evidence>
<protein>
    <submittedName>
        <fullName evidence="6">Uncharacterized protein</fullName>
    </submittedName>
</protein>
<dbReference type="InterPro" id="IPR017930">
    <property type="entry name" value="Myb_dom"/>
</dbReference>
<evidence type="ECO:0000313" key="6">
    <source>
        <dbReference type="EMBL" id="ETV79435.1"/>
    </source>
</evidence>
<dbReference type="GeneID" id="20809442"/>
<evidence type="ECO:0000256" key="2">
    <source>
        <dbReference type="ARBA" id="ARBA00023125"/>
    </source>
</evidence>
<gene>
    <name evidence="6" type="ORF">H257_07446</name>
</gene>
<feature type="region of interest" description="Disordered" evidence="3">
    <location>
        <begin position="159"/>
        <end position="185"/>
    </location>
</feature>
<evidence type="ECO:0000256" key="1">
    <source>
        <dbReference type="ARBA" id="ARBA00022737"/>
    </source>
</evidence>
<dbReference type="GO" id="GO:0005634">
    <property type="term" value="C:nucleus"/>
    <property type="evidence" value="ECO:0007669"/>
    <property type="project" value="TreeGrafter"/>
</dbReference>
<dbReference type="SMART" id="SM00717">
    <property type="entry name" value="SANT"/>
    <property type="match status" value="3"/>
</dbReference>
<feature type="domain" description="HTH myb-type" evidence="5">
    <location>
        <begin position="1"/>
        <end position="55"/>
    </location>
</feature>
<dbReference type="CDD" id="cd00167">
    <property type="entry name" value="SANT"/>
    <property type="match status" value="3"/>
</dbReference>
<dbReference type="Gene3D" id="1.10.10.60">
    <property type="entry name" value="Homeodomain-like"/>
    <property type="match status" value="3"/>
</dbReference>
<feature type="domain" description="HTH myb-type" evidence="5">
    <location>
        <begin position="104"/>
        <end position="158"/>
    </location>
</feature>
<dbReference type="GO" id="GO:0000978">
    <property type="term" value="F:RNA polymerase II cis-regulatory region sequence-specific DNA binding"/>
    <property type="evidence" value="ECO:0007669"/>
    <property type="project" value="TreeGrafter"/>
</dbReference>
<accession>W4GI90</accession>
<dbReference type="EMBL" id="KI913128">
    <property type="protein sequence ID" value="ETV79435.1"/>
    <property type="molecule type" value="Genomic_DNA"/>
</dbReference>
<proteinExistence type="predicted"/>
<evidence type="ECO:0000259" key="4">
    <source>
        <dbReference type="PROSITE" id="PS50090"/>
    </source>
</evidence>
<dbReference type="PROSITE" id="PS50090">
    <property type="entry name" value="MYB_LIKE"/>
    <property type="match status" value="3"/>
</dbReference>
<dbReference type="FunFam" id="1.10.10.60:FF:000010">
    <property type="entry name" value="Transcriptional activator Myb isoform A"/>
    <property type="match status" value="1"/>
</dbReference>
<name>W4GI90_APHAT</name>
<feature type="domain" description="Myb-like" evidence="4">
    <location>
        <begin position="104"/>
        <end position="154"/>
    </location>
</feature>
<dbReference type="AlphaFoldDB" id="W4GI90"/>
<evidence type="ECO:0000259" key="5">
    <source>
        <dbReference type="PROSITE" id="PS51294"/>
    </source>
</evidence>
<feature type="domain" description="Myb-like" evidence="4">
    <location>
        <begin position="7"/>
        <end position="51"/>
    </location>
</feature>
<feature type="domain" description="Myb-like" evidence="4">
    <location>
        <begin position="52"/>
        <end position="103"/>
    </location>
</feature>